<reference evidence="5" key="1">
    <citation type="journal article" date="2018" name="Nat. Microbiol.">
        <title>Leveraging single-cell genomics to expand the fungal tree of life.</title>
        <authorList>
            <person name="Ahrendt S.R."/>
            <person name="Quandt C.A."/>
            <person name="Ciobanu D."/>
            <person name="Clum A."/>
            <person name="Salamov A."/>
            <person name="Andreopoulos B."/>
            <person name="Cheng J.F."/>
            <person name="Woyke T."/>
            <person name="Pelin A."/>
            <person name="Henrissat B."/>
            <person name="Reynolds N.K."/>
            <person name="Benny G.L."/>
            <person name="Smith M.E."/>
            <person name="James T.Y."/>
            <person name="Grigoriev I.V."/>
        </authorList>
    </citation>
    <scope>NUCLEOTIDE SEQUENCE [LARGE SCALE GENOMIC DNA]</scope>
    <source>
        <strain evidence="5">RSA 468</strain>
    </source>
</reference>
<gene>
    <name evidence="4" type="ORF">BJ085DRAFT_4481</name>
</gene>
<evidence type="ECO:0000313" key="5">
    <source>
        <dbReference type="Proteomes" id="UP000268162"/>
    </source>
</evidence>
<keyword evidence="5" id="KW-1185">Reference proteome</keyword>
<name>A0A4Q0A0H2_9FUNG</name>
<feature type="non-terminal residue" evidence="4">
    <location>
        <position position="1"/>
    </location>
</feature>
<dbReference type="STRING" id="215637.A0A4Q0A0H2"/>
<dbReference type="InterPro" id="IPR014810">
    <property type="entry name" value="Fcf2_C"/>
</dbReference>
<dbReference type="EMBL" id="ML002347">
    <property type="protein sequence ID" value="RKP38610.1"/>
    <property type="molecule type" value="Genomic_DNA"/>
</dbReference>
<dbReference type="InterPro" id="IPR039883">
    <property type="entry name" value="Fcf2/DNTTIP2"/>
</dbReference>
<evidence type="ECO:0000256" key="1">
    <source>
        <dbReference type="ARBA" id="ARBA00004604"/>
    </source>
</evidence>
<evidence type="ECO:0000256" key="2">
    <source>
        <dbReference type="ARBA" id="ARBA00023242"/>
    </source>
</evidence>
<dbReference type="PANTHER" id="PTHR21686">
    <property type="entry name" value="DEOXYNUCLEOTIDYLTRANSFERASE TERMINAL-INTERACTING PROTEIN 2"/>
    <property type="match status" value="1"/>
</dbReference>
<feature type="domain" description="Fcf2 pre-rRNA processing C-terminal" evidence="3">
    <location>
        <begin position="6"/>
        <end position="98"/>
    </location>
</feature>
<dbReference type="AlphaFoldDB" id="A0A4Q0A0H2"/>
<feature type="non-terminal residue" evidence="4">
    <location>
        <position position="104"/>
    </location>
</feature>
<protein>
    <submittedName>
        <fullName evidence="4">Fcf2 pre-rRNA processing</fullName>
    </submittedName>
</protein>
<evidence type="ECO:0000313" key="4">
    <source>
        <dbReference type="EMBL" id="RKP38610.1"/>
    </source>
</evidence>
<accession>A0A4Q0A0H2</accession>
<proteinExistence type="predicted"/>
<evidence type="ECO:0000259" key="3">
    <source>
        <dbReference type="Pfam" id="PF08698"/>
    </source>
</evidence>
<dbReference type="Proteomes" id="UP000268162">
    <property type="component" value="Unassembled WGS sequence"/>
</dbReference>
<dbReference type="Pfam" id="PF08698">
    <property type="entry name" value="Fcf2"/>
    <property type="match status" value="1"/>
</dbReference>
<organism evidence="4 5">
    <name type="scientific">Dimargaris cristalligena</name>
    <dbReference type="NCBI Taxonomy" id="215637"/>
    <lineage>
        <taxon>Eukaryota</taxon>
        <taxon>Fungi</taxon>
        <taxon>Fungi incertae sedis</taxon>
        <taxon>Zoopagomycota</taxon>
        <taxon>Kickxellomycotina</taxon>
        <taxon>Dimargaritomycetes</taxon>
        <taxon>Dimargaritales</taxon>
        <taxon>Dimargaritaceae</taxon>
        <taxon>Dimargaris</taxon>
    </lineage>
</organism>
<comment type="subcellular location">
    <subcellularLocation>
        <location evidence="1">Nucleus</location>
        <location evidence="1">Nucleolus</location>
    </subcellularLocation>
</comment>
<dbReference type="PANTHER" id="PTHR21686:SF12">
    <property type="entry name" value="DEOXYNUCLEOTIDYLTRANSFERASE TERMINAL-INTERACTING PROTEIN 2"/>
    <property type="match status" value="1"/>
</dbReference>
<sequence>PGRHEKGSSGPGWFNMKRPQLSESVLRDLQAIQYRGVLDTSRFYKLDKKRSLVPDHFQMGTIVEASHEFYSSRMTNKERKGTLTDQFLRTDGVREMLRTKTTKI</sequence>
<keyword evidence="2" id="KW-0539">Nucleus</keyword>
<dbReference type="GO" id="GO:0003723">
    <property type="term" value="F:RNA binding"/>
    <property type="evidence" value="ECO:0007669"/>
    <property type="project" value="TreeGrafter"/>
</dbReference>
<dbReference type="GO" id="GO:0006396">
    <property type="term" value="P:RNA processing"/>
    <property type="evidence" value="ECO:0007669"/>
    <property type="project" value="TreeGrafter"/>
</dbReference>
<dbReference type="GO" id="GO:0005730">
    <property type="term" value="C:nucleolus"/>
    <property type="evidence" value="ECO:0007669"/>
    <property type="project" value="UniProtKB-SubCell"/>
</dbReference>